<evidence type="ECO:0000313" key="12">
    <source>
        <dbReference type="Proteomes" id="UP000247763"/>
    </source>
</evidence>
<gene>
    <name evidence="9" type="primary">trpF</name>
    <name evidence="11" type="ORF">HYN04_00595</name>
</gene>
<dbReference type="NCBIfam" id="NF002295">
    <property type="entry name" value="PRK01222.1-1"/>
    <property type="match status" value="1"/>
</dbReference>
<evidence type="ECO:0000256" key="7">
    <source>
        <dbReference type="ARBA" id="ARBA00023141"/>
    </source>
</evidence>
<keyword evidence="7 9" id="KW-0057">Aromatic amino acid biosynthesis</keyword>
<evidence type="ECO:0000256" key="3">
    <source>
        <dbReference type="ARBA" id="ARBA00012572"/>
    </source>
</evidence>
<accession>A0A2Z3HQM6</accession>
<dbReference type="PANTHER" id="PTHR42894:SF1">
    <property type="entry name" value="N-(5'-PHOSPHORIBOSYL)ANTHRANILATE ISOMERASE"/>
    <property type="match status" value="1"/>
</dbReference>
<dbReference type="RefSeq" id="WP_110451229.1">
    <property type="nucleotide sequence ID" value="NZ_CP029479.1"/>
</dbReference>
<keyword evidence="8 9" id="KW-0413">Isomerase</keyword>
<sequence>MRLPAKICGLSTPEAVEAAVRGGAGFLGFNFFPPSPRCVTPEAAARLAVPARAAGVRICAITVDAGDELVDRIAAILDPDFIQLHGAEPPARGAEVAARTGAGLIRALPVGGPEDLAAAAPWTELADHLLLDARPPRGAALTGGLGVAFDWTLTQGFRPPRPWFLAGGLDPWNIAEALEVSGAPMADVSSGVERGPGLKDPSLISAFLDAVRRARPQA</sequence>
<feature type="domain" description="N-(5'phosphoribosyl) anthranilate isomerase (PRAI)" evidence="10">
    <location>
        <begin position="5"/>
        <end position="209"/>
    </location>
</feature>
<dbReference type="InterPro" id="IPR013785">
    <property type="entry name" value="Aldolase_TIM"/>
</dbReference>
<evidence type="ECO:0000313" key="11">
    <source>
        <dbReference type="EMBL" id="AWM78663.1"/>
    </source>
</evidence>
<dbReference type="PANTHER" id="PTHR42894">
    <property type="entry name" value="N-(5'-PHOSPHORIBOSYL)ANTHRANILATE ISOMERASE"/>
    <property type="match status" value="1"/>
</dbReference>
<dbReference type="CDD" id="cd00405">
    <property type="entry name" value="PRAI"/>
    <property type="match status" value="1"/>
</dbReference>
<comment type="similarity">
    <text evidence="9">Belongs to the TrpF family.</text>
</comment>
<dbReference type="SUPFAM" id="SSF51366">
    <property type="entry name" value="Ribulose-phoshate binding barrel"/>
    <property type="match status" value="1"/>
</dbReference>
<proteinExistence type="inferred from homology"/>
<keyword evidence="12" id="KW-1185">Reference proteome</keyword>
<protein>
    <recommendedName>
        <fullName evidence="4 9">N-(5'-phosphoribosyl)anthranilate isomerase</fullName>
        <shortName evidence="9">PRAI</shortName>
        <ecNumber evidence="3 9">5.3.1.24</ecNumber>
    </recommendedName>
</protein>
<reference evidence="12" key="1">
    <citation type="submission" date="2018-05" db="EMBL/GenBank/DDBJ databases">
        <title>Genome sequencing of Phenylobacterium sp. HYN0004.</title>
        <authorList>
            <person name="Yi H."/>
            <person name="Baek C."/>
        </authorList>
    </citation>
    <scope>NUCLEOTIDE SEQUENCE [LARGE SCALE GENOMIC DNA]</scope>
    <source>
        <strain evidence="12">HYN0004</strain>
    </source>
</reference>
<dbReference type="InterPro" id="IPR011060">
    <property type="entry name" value="RibuloseP-bd_barrel"/>
</dbReference>
<keyword evidence="6 9" id="KW-0822">Tryptophan biosynthesis</keyword>
<evidence type="ECO:0000256" key="1">
    <source>
        <dbReference type="ARBA" id="ARBA00001164"/>
    </source>
</evidence>
<evidence type="ECO:0000256" key="8">
    <source>
        <dbReference type="ARBA" id="ARBA00023235"/>
    </source>
</evidence>
<dbReference type="AlphaFoldDB" id="A0A2Z3HQM6"/>
<evidence type="ECO:0000256" key="4">
    <source>
        <dbReference type="ARBA" id="ARBA00022272"/>
    </source>
</evidence>
<dbReference type="UniPathway" id="UPA00035">
    <property type="reaction ID" value="UER00042"/>
</dbReference>
<evidence type="ECO:0000259" key="10">
    <source>
        <dbReference type="Pfam" id="PF00697"/>
    </source>
</evidence>
<evidence type="ECO:0000256" key="2">
    <source>
        <dbReference type="ARBA" id="ARBA00004664"/>
    </source>
</evidence>
<evidence type="ECO:0000256" key="5">
    <source>
        <dbReference type="ARBA" id="ARBA00022605"/>
    </source>
</evidence>
<dbReference type="InterPro" id="IPR001240">
    <property type="entry name" value="PRAI_dom"/>
</dbReference>
<keyword evidence="5 9" id="KW-0028">Amino-acid biosynthesis</keyword>
<dbReference type="KEGG" id="phb:HYN04_00595"/>
<evidence type="ECO:0000256" key="6">
    <source>
        <dbReference type="ARBA" id="ARBA00022822"/>
    </source>
</evidence>
<name>A0A2Z3HQM6_9CAUL</name>
<comment type="pathway">
    <text evidence="2 9">Amino-acid biosynthesis; L-tryptophan biosynthesis; L-tryptophan from chorismate: step 3/5.</text>
</comment>
<dbReference type="GO" id="GO:0004640">
    <property type="term" value="F:phosphoribosylanthranilate isomerase activity"/>
    <property type="evidence" value="ECO:0007669"/>
    <property type="project" value="UniProtKB-UniRule"/>
</dbReference>
<dbReference type="Gene3D" id="3.20.20.70">
    <property type="entry name" value="Aldolase class I"/>
    <property type="match status" value="1"/>
</dbReference>
<dbReference type="Pfam" id="PF00697">
    <property type="entry name" value="PRAI"/>
    <property type="match status" value="1"/>
</dbReference>
<dbReference type="HAMAP" id="MF_00135">
    <property type="entry name" value="PRAI"/>
    <property type="match status" value="1"/>
</dbReference>
<comment type="catalytic activity">
    <reaction evidence="1 9">
        <text>N-(5-phospho-beta-D-ribosyl)anthranilate = 1-(2-carboxyphenylamino)-1-deoxy-D-ribulose 5-phosphate</text>
        <dbReference type="Rhea" id="RHEA:21540"/>
        <dbReference type="ChEBI" id="CHEBI:18277"/>
        <dbReference type="ChEBI" id="CHEBI:58613"/>
        <dbReference type="EC" id="5.3.1.24"/>
    </reaction>
</comment>
<dbReference type="EC" id="5.3.1.24" evidence="3 9"/>
<organism evidence="11 12">
    <name type="scientific">Phenylobacterium parvum</name>
    <dbReference type="NCBI Taxonomy" id="2201350"/>
    <lineage>
        <taxon>Bacteria</taxon>
        <taxon>Pseudomonadati</taxon>
        <taxon>Pseudomonadota</taxon>
        <taxon>Alphaproteobacteria</taxon>
        <taxon>Caulobacterales</taxon>
        <taxon>Caulobacteraceae</taxon>
        <taxon>Phenylobacterium</taxon>
    </lineage>
</organism>
<dbReference type="Proteomes" id="UP000247763">
    <property type="component" value="Chromosome"/>
</dbReference>
<dbReference type="OrthoDB" id="9796196at2"/>
<dbReference type="EMBL" id="CP029479">
    <property type="protein sequence ID" value="AWM78663.1"/>
    <property type="molecule type" value="Genomic_DNA"/>
</dbReference>
<evidence type="ECO:0000256" key="9">
    <source>
        <dbReference type="HAMAP-Rule" id="MF_00135"/>
    </source>
</evidence>
<dbReference type="GO" id="GO:0000162">
    <property type="term" value="P:L-tryptophan biosynthetic process"/>
    <property type="evidence" value="ECO:0007669"/>
    <property type="project" value="UniProtKB-UniRule"/>
</dbReference>
<dbReference type="InterPro" id="IPR044643">
    <property type="entry name" value="TrpF_fam"/>
</dbReference>